<dbReference type="Gene3D" id="3.30.70.860">
    <property type="match status" value="1"/>
</dbReference>
<dbReference type="Pfam" id="PF04175">
    <property type="entry name" value="DUF406"/>
    <property type="match status" value="1"/>
</dbReference>
<dbReference type="EMBL" id="JBHTJN010000012">
    <property type="protein sequence ID" value="MFD0966725.1"/>
    <property type="molecule type" value="Genomic_DNA"/>
</dbReference>
<dbReference type="InterPro" id="IPR005272">
    <property type="entry name" value="DUF406"/>
</dbReference>
<dbReference type="RefSeq" id="WP_380821594.1">
    <property type="nucleotide sequence ID" value="NZ_JBHTJN010000012.1"/>
</dbReference>
<protein>
    <submittedName>
        <fullName evidence="2">YfcZ/YiiS family protein</fullName>
    </submittedName>
</protein>
<keyword evidence="3" id="KW-1185">Reference proteome</keyword>
<organism evidence="2 3">
    <name type="scientific">Seminibacterium arietis</name>
    <dbReference type="NCBI Taxonomy" id="1173502"/>
    <lineage>
        <taxon>Bacteria</taxon>
        <taxon>Pseudomonadati</taxon>
        <taxon>Pseudomonadota</taxon>
        <taxon>Gammaproteobacteria</taxon>
        <taxon>Pasteurellales</taxon>
        <taxon>Pasteurellaceae</taxon>
        <taxon>Seminibacterium</taxon>
    </lineage>
</organism>
<comment type="similarity">
    <text evidence="1">Belongs to the UPF0381 family.</text>
</comment>
<reference evidence="3" key="1">
    <citation type="journal article" date="2019" name="Int. J. Syst. Evol. Microbiol.">
        <title>The Global Catalogue of Microorganisms (GCM) 10K type strain sequencing project: providing services to taxonomists for standard genome sequencing and annotation.</title>
        <authorList>
            <consortium name="The Broad Institute Genomics Platform"/>
            <consortium name="The Broad Institute Genome Sequencing Center for Infectious Disease"/>
            <person name="Wu L."/>
            <person name="Ma J."/>
        </authorList>
    </citation>
    <scope>NUCLEOTIDE SEQUENCE [LARGE SCALE GENOMIC DNA]</scope>
    <source>
        <strain evidence="3">CCUG 61707</strain>
    </source>
</reference>
<dbReference type="NCBIfam" id="TIGR00743">
    <property type="entry name" value="DUF406 family protein"/>
    <property type="match status" value="1"/>
</dbReference>
<dbReference type="Proteomes" id="UP001596996">
    <property type="component" value="Unassembled WGS sequence"/>
</dbReference>
<evidence type="ECO:0000313" key="3">
    <source>
        <dbReference type="Proteomes" id="UP001596996"/>
    </source>
</evidence>
<evidence type="ECO:0000256" key="1">
    <source>
        <dbReference type="ARBA" id="ARBA00006201"/>
    </source>
</evidence>
<dbReference type="PANTHER" id="PTHR38769">
    <property type="entry name" value="UPF0381 PROTEIN YFCZ-RELATED"/>
    <property type="match status" value="1"/>
</dbReference>
<accession>A0ABW3IAY8</accession>
<comment type="caution">
    <text evidence="2">The sequence shown here is derived from an EMBL/GenBank/DDBJ whole genome shotgun (WGS) entry which is preliminary data.</text>
</comment>
<dbReference type="PANTHER" id="PTHR38769:SF1">
    <property type="entry name" value="UPF0381 PROTEIN YFCZ-RELATED"/>
    <property type="match status" value="1"/>
</dbReference>
<sequence>MKKDQPVECVGCNTFDVGTVIDNSNCTAVVEKNYATEQEAQRALEQLTQKAKDIASEPCEIDSSISQSENKFTLKASFTFCCQAETLIFELGLR</sequence>
<gene>
    <name evidence="2" type="ORF">ACFQ02_07720</name>
</gene>
<evidence type="ECO:0000313" key="2">
    <source>
        <dbReference type="EMBL" id="MFD0966725.1"/>
    </source>
</evidence>
<dbReference type="InterPro" id="IPR035571">
    <property type="entry name" value="UPF0234-like_C"/>
</dbReference>
<name>A0ABW3IAY8_9PAST</name>
<proteinExistence type="inferred from homology"/>